<evidence type="ECO:0000256" key="2">
    <source>
        <dbReference type="SAM" id="SignalP"/>
    </source>
</evidence>
<feature type="compositionally biased region" description="Basic and acidic residues" evidence="1">
    <location>
        <begin position="331"/>
        <end position="347"/>
    </location>
</feature>
<dbReference type="EMBL" id="JBBUKT010000007">
    <property type="protein sequence ID" value="MEK7952486.1"/>
    <property type="molecule type" value="Genomic_DNA"/>
</dbReference>
<sequence length="621" mass="68088">MKVALSLRLLLLVLSSSALAEELTTVDGKVYQNYRVTSLEADGLSILHDGGSAKVPYEGIPDELRLRYGYFKGCTLTANDGTVYRDYVVVKSNSDGLLVIHDGGMVQLAWTSLPESAKKHHGFGLTTMVTTDGKVYRNYVVTRKTPEGLTIRHDQGVTTISLDLIPAEVGLLYGSGKHQVLPTMDGKEYRNAEVVEATADGALVVHDQGKIKLAWGLLPEEIRTRYGYECRHLMTTEGIIYRNYSIVATTTRGLSIRHERGGVTVPFAELPPGLKALSNPDPDVDLLTLDGKLYRKYIITGRTSTGLAIQHEGGAAMILFKNLPEDLRDWQPGAKDGKGLAEEKDGMDPVIPPHDPEKDLVTLDGEVYHNYSVRKVEPDGLSILHDAGATKVDFERLSTEIQKRYNYDPFDAYDHDQAEAKLQREADMQHEAAVKEAHDEAAKAAAERKFTEAFARSASRVQIQPGLESFGVCNGTWGKTPASLQAAGVQDYVGGLACNMIQGRIGMVPVFSGKIKKGDRKAWVFDGIAVPSFVHLSPEELGNLSGTGDLVFSQPDGRITKLSYEHKVWRIGKVKMVGVTGAAAVFPNYTTSSSLAEKFYRKHGFPAKSSELVLEWSAVYQ</sequence>
<keyword evidence="4" id="KW-1185">Reference proteome</keyword>
<dbReference type="Proteomes" id="UP001371305">
    <property type="component" value="Unassembled WGS sequence"/>
</dbReference>
<name>A0ABU9AZD3_9BACT</name>
<feature type="signal peptide" evidence="2">
    <location>
        <begin position="1"/>
        <end position="20"/>
    </location>
</feature>
<keyword evidence="2" id="KW-0732">Signal</keyword>
<dbReference type="RefSeq" id="WP_341406242.1">
    <property type="nucleotide sequence ID" value="NZ_JBBUKT010000007.1"/>
</dbReference>
<evidence type="ECO:0000313" key="4">
    <source>
        <dbReference type="Proteomes" id="UP001371305"/>
    </source>
</evidence>
<reference evidence="3 4" key="1">
    <citation type="submission" date="2024-04" db="EMBL/GenBank/DDBJ databases">
        <title>Luteolibacter sp. isolated from soil.</title>
        <authorList>
            <person name="An J."/>
        </authorList>
    </citation>
    <scope>NUCLEOTIDE SEQUENCE [LARGE SCALE GENOMIC DNA]</scope>
    <source>
        <strain evidence="3 4">Y139</strain>
    </source>
</reference>
<evidence type="ECO:0000256" key="1">
    <source>
        <dbReference type="SAM" id="MobiDB-lite"/>
    </source>
</evidence>
<feature type="chain" id="PRO_5047417481" evidence="2">
    <location>
        <begin position="21"/>
        <end position="621"/>
    </location>
</feature>
<comment type="caution">
    <text evidence="3">The sequence shown here is derived from an EMBL/GenBank/DDBJ whole genome shotgun (WGS) entry which is preliminary data.</text>
</comment>
<feature type="region of interest" description="Disordered" evidence="1">
    <location>
        <begin position="331"/>
        <end position="356"/>
    </location>
</feature>
<evidence type="ECO:0000313" key="3">
    <source>
        <dbReference type="EMBL" id="MEK7952486.1"/>
    </source>
</evidence>
<protein>
    <submittedName>
        <fullName evidence="3">Uncharacterized protein</fullName>
    </submittedName>
</protein>
<proteinExistence type="predicted"/>
<gene>
    <name evidence="3" type="ORF">WKV53_18380</name>
</gene>
<organism evidence="3 4">
    <name type="scientific">Luteolibacter soli</name>
    <dbReference type="NCBI Taxonomy" id="3135280"/>
    <lineage>
        <taxon>Bacteria</taxon>
        <taxon>Pseudomonadati</taxon>
        <taxon>Verrucomicrobiota</taxon>
        <taxon>Verrucomicrobiia</taxon>
        <taxon>Verrucomicrobiales</taxon>
        <taxon>Verrucomicrobiaceae</taxon>
        <taxon>Luteolibacter</taxon>
    </lineage>
</organism>
<accession>A0ABU9AZD3</accession>